<dbReference type="RefSeq" id="WP_218595885.1">
    <property type="nucleotide sequence ID" value="NZ_JADQDF010000001.1"/>
</dbReference>
<evidence type="ECO:0000313" key="1">
    <source>
        <dbReference type="EMBL" id="MBW0129514.1"/>
    </source>
</evidence>
<gene>
    <name evidence="1" type="ORF">I4I82_17775</name>
</gene>
<accession>A0ABS6UBH7</accession>
<reference evidence="1 2" key="1">
    <citation type="submission" date="2020-11" db="EMBL/GenBank/DDBJ databases">
        <title>Pseudonocardia abyssalis sp. nov. and Pseudonocardia oceani sp. nov., description and phylogenomic analysis of two novel actinomycetes isolated from the deep Southern Ocean.</title>
        <authorList>
            <person name="Parra J."/>
        </authorList>
    </citation>
    <scope>NUCLEOTIDE SEQUENCE [LARGE SCALE GENOMIC DNA]</scope>
    <source>
        <strain evidence="2">KRD185</strain>
    </source>
</reference>
<name>A0ABS6UBH7_9PSEU</name>
<comment type="caution">
    <text evidence="1">The sequence shown here is derived from an EMBL/GenBank/DDBJ whole genome shotgun (WGS) entry which is preliminary data.</text>
</comment>
<keyword evidence="2" id="KW-1185">Reference proteome</keyword>
<organism evidence="1 2">
    <name type="scientific">Pseudonocardia oceani</name>
    <dbReference type="NCBI Taxonomy" id="2792013"/>
    <lineage>
        <taxon>Bacteria</taxon>
        <taxon>Bacillati</taxon>
        <taxon>Actinomycetota</taxon>
        <taxon>Actinomycetes</taxon>
        <taxon>Pseudonocardiales</taxon>
        <taxon>Pseudonocardiaceae</taxon>
        <taxon>Pseudonocardia</taxon>
    </lineage>
</organism>
<sequence length="78" mass="8236">MDQSAARAAQTRRPFSNTVSALVIGRGVRLVFLEKTGSGGWGYSDDPDIARAGLDAWDNTTATTLLAIAEAVQLLTKA</sequence>
<dbReference type="EMBL" id="JADQDF010000001">
    <property type="protein sequence ID" value="MBW0129514.1"/>
    <property type="molecule type" value="Genomic_DNA"/>
</dbReference>
<evidence type="ECO:0000313" key="2">
    <source>
        <dbReference type="Proteomes" id="UP000694300"/>
    </source>
</evidence>
<protein>
    <submittedName>
        <fullName evidence="1">Uncharacterized protein</fullName>
    </submittedName>
</protein>
<proteinExistence type="predicted"/>
<dbReference type="Proteomes" id="UP000694300">
    <property type="component" value="Unassembled WGS sequence"/>
</dbReference>